<dbReference type="Gene3D" id="1.10.1240.10">
    <property type="entry name" value="Methionine synthase domain"/>
    <property type="match status" value="1"/>
</dbReference>
<dbReference type="EMBL" id="RCHR01000006">
    <property type="protein sequence ID" value="RLL42129.1"/>
    <property type="molecule type" value="Genomic_DNA"/>
</dbReference>
<protein>
    <submittedName>
        <fullName evidence="2">Cobalamin-binding domain protein</fullName>
    </submittedName>
</protein>
<dbReference type="AlphaFoldDB" id="A0A498DF25"/>
<dbReference type="GO" id="GO:0046872">
    <property type="term" value="F:metal ion binding"/>
    <property type="evidence" value="ECO:0007669"/>
    <property type="project" value="InterPro"/>
</dbReference>
<name>A0A498DF25_9BACI</name>
<dbReference type="SUPFAM" id="SSF52242">
    <property type="entry name" value="Cobalamin (vitamin B12)-binding domain"/>
    <property type="match status" value="1"/>
</dbReference>
<sequence length="221" mass="24815">MTKHVEKLAEQFLAGDDRGAIEYISTFLDRDAGMVELYDSLITPAMYYIGKLWETNRITVADEHLATATCDFVMTYLEQNRGPEGDTPGINKVMLFGVEEEQHYIGLKMAATIFRQNGWNVRYMGPDLPLQHAETAVNAWQPDVIGLSVGLAYRLSKLTETILSLSKMQHKPSIIIGGRVADKFKIPIGASNQIFIAKDLSNLDHWMKHSYKGGYSIDITN</sequence>
<organism evidence="2 3">
    <name type="scientific">Oceanobacillus piezotolerans</name>
    <dbReference type="NCBI Taxonomy" id="2448030"/>
    <lineage>
        <taxon>Bacteria</taxon>
        <taxon>Bacillati</taxon>
        <taxon>Bacillota</taxon>
        <taxon>Bacilli</taxon>
        <taxon>Bacillales</taxon>
        <taxon>Bacillaceae</taxon>
        <taxon>Oceanobacillus</taxon>
    </lineage>
</organism>
<accession>A0A498DF25</accession>
<dbReference type="Pfam" id="PF02310">
    <property type="entry name" value="B12-binding"/>
    <property type="match status" value="1"/>
</dbReference>
<dbReference type="GO" id="GO:0031419">
    <property type="term" value="F:cobalamin binding"/>
    <property type="evidence" value="ECO:0007669"/>
    <property type="project" value="InterPro"/>
</dbReference>
<dbReference type="InterPro" id="IPR036594">
    <property type="entry name" value="Meth_synthase_dom"/>
</dbReference>
<dbReference type="SUPFAM" id="SSF47644">
    <property type="entry name" value="Methionine synthase domain"/>
    <property type="match status" value="1"/>
</dbReference>
<keyword evidence="3" id="KW-1185">Reference proteome</keyword>
<evidence type="ECO:0000259" key="1">
    <source>
        <dbReference type="PROSITE" id="PS51332"/>
    </source>
</evidence>
<evidence type="ECO:0000313" key="3">
    <source>
        <dbReference type="Proteomes" id="UP000270219"/>
    </source>
</evidence>
<dbReference type="InterPro" id="IPR036724">
    <property type="entry name" value="Cobalamin-bd_sf"/>
</dbReference>
<feature type="domain" description="B12-binding" evidence="1">
    <location>
        <begin position="90"/>
        <end position="217"/>
    </location>
</feature>
<gene>
    <name evidence="2" type="ORF">D8M04_16245</name>
</gene>
<dbReference type="Gene3D" id="3.40.50.280">
    <property type="entry name" value="Cobalamin-binding domain"/>
    <property type="match status" value="1"/>
</dbReference>
<dbReference type="Proteomes" id="UP000270219">
    <property type="component" value="Unassembled WGS sequence"/>
</dbReference>
<evidence type="ECO:0000313" key="2">
    <source>
        <dbReference type="EMBL" id="RLL42129.1"/>
    </source>
</evidence>
<proteinExistence type="predicted"/>
<comment type="caution">
    <text evidence="2">The sequence shown here is derived from an EMBL/GenBank/DDBJ whole genome shotgun (WGS) entry which is preliminary data.</text>
</comment>
<dbReference type="RefSeq" id="WP_121524467.1">
    <property type="nucleotide sequence ID" value="NZ_RCHR01000006.1"/>
</dbReference>
<dbReference type="OrthoDB" id="5756833at2"/>
<dbReference type="InterPro" id="IPR006158">
    <property type="entry name" value="Cobalamin-bd"/>
</dbReference>
<dbReference type="PROSITE" id="PS51332">
    <property type="entry name" value="B12_BINDING"/>
    <property type="match status" value="1"/>
</dbReference>
<reference evidence="2 3" key="1">
    <citation type="submission" date="2018-10" db="EMBL/GenBank/DDBJ databases">
        <title>Oceanobacillus sp. YLB-02 draft genome.</title>
        <authorList>
            <person name="Yu L."/>
        </authorList>
    </citation>
    <scope>NUCLEOTIDE SEQUENCE [LARGE SCALE GENOMIC DNA]</scope>
    <source>
        <strain evidence="2 3">YLB-02</strain>
    </source>
</reference>
<dbReference type="Pfam" id="PF02607">
    <property type="entry name" value="B12-binding_2"/>
    <property type="match status" value="1"/>
</dbReference>
<dbReference type="InterPro" id="IPR003759">
    <property type="entry name" value="Cbl-bd_cap"/>
</dbReference>